<organism evidence="3 4">
    <name type="scientific">candidate division CPR2 bacterium GW2011_GWC2_39_10</name>
    <dbReference type="NCBI Taxonomy" id="1618345"/>
    <lineage>
        <taxon>Bacteria</taxon>
        <taxon>Bacteria division CPR2</taxon>
    </lineage>
</organism>
<sequence>MNIIPELGEQIDFIGQFGFAGIFIMFFLENMGIPLPTIAAVLLLATYVNTGKLSFSMAVLFAIFSKFSGSATSYALARTGESFYAKKMEKRDTVLHAQKRLNKWFNQYGAVAILGGQLVGYVRPFTSMIAGFARVRYKAFATWTLIGLTFMTILELKATQIVFYCWEHYPEYQNLLSLILFFISFGFFFYIGYKLIYNIIKRKKREKHEKNK</sequence>
<evidence type="ECO:0000313" key="3">
    <source>
        <dbReference type="EMBL" id="KKQ94717.1"/>
    </source>
</evidence>
<reference evidence="3 4" key="1">
    <citation type="journal article" date="2015" name="Nature">
        <title>rRNA introns, odd ribosomes, and small enigmatic genomes across a large radiation of phyla.</title>
        <authorList>
            <person name="Brown C.T."/>
            <person name="Hug L.A."/>
            <person name="Thomas B.C."/>
            <person name="Sharon I."/>
            <person name="Castelle C.J."/>
            <person name="Singh A."/>
            <person name="Wilkins M.J."/>
            <person name="Williams K.H."/>
            <person name="Banfield J.F."/>
        </authorList>
    </citation>
    <scope>NUCLEOTIDE SEQUENCE [LARGE SCALE GENOMIC DNA]</scope>
</reference>
<gene>
    <name evidence="3" type="ORF">UT18_C0008G0022</name>
</gene>
<accession>A0A0G0LUL4</accession>
<feature type="domain" description="VTT" evidence="2">
    <location>
        <begin position="47"/>
        <end position="154"/>
    </location>
</feature>
<protein>
    <recommendedName>
        <fullName evidence="2">VTT domain-containing protein</fullName>
    </recommendedName>
</protein>
<dbReference type="InterPro" id="IPR051311">
    <property type="entry name" value="DedA_domain"/>
</dbReference>
<dbReference type="STRING" id="1618345.UT18_C0008G0022"/>
<feature type="transmembrane region" description="Helical" evidence="1">
    <location>
        <begin position="20"/>
        <end position="45"/>
    </location>
</feature>
<evidence type="ECO:0000259" key="2">
    <source>
        <dbReference type="Pfam" id="PF09335"/>
    </source>
</evidence>
<feature type="transmembrane region" description="Helical" evidence="1">
    <location>
        <begin position="175"/>
        <end position="197"/>
    </location>
</feature>
<evidence type="ECO:0000313" key="4">
    <source>
        <dbReference type="Proteomes" id="UP000034207"/>
    </source>
</evidence>
<name>A0A0G0LUL4_UNCC2</name>
<dbReference type="PANTHER" id="PTHR42709">
    <property type="entry name" value="ALKALINE PHOSPHATASE LIKE PROTEIN"/>
    <property type="match status" value="1"/>
</dbReference>
<comment type="caution">
    <text evidence="3">The sequence shown here is derived from an EMBL/GenBank/DDBJ whole genome shotgun (WGS) entry which is preliminary data.</text>
</comment>
<dbReference type="InterPro" id="IPR032816">
    <property type="entry name" value="VTT_dom"/>
</dbReference>
<evidence type="ECO:0000256" key="1">
    <source>
        <dbReference type="SAM" id="Phobius"/>
    </source>
</evidence>
<keyword evidence="1" id="KW-0812">Transmembrane</keyword>
<dbReference type="AlphaFoldDB" id="A0A0G0LUL4"/>
<feature type="transmembrane region" description="Helical" evidence="1">
    <location>
        <begin position="143"/>
        <end position="163"/>
    </location>
</feature>
<keyword evidence="1" id="KW-0472">Membrane</keyword>
<proteinExistence type="predicted"/>
<keyword evidence="1" id="KW-1133">Transmembrane helix</keyword>
<feature type="transmembrane region" description="Helical" evidence="1">
    <location>
        <begin position="57"/>
        <end position="77"/>
    </location>
</feature>
<dbReference type="Proteomes" id="UP000034207">
    <property type="component" value="Unassembled WGS sequence"/>
</dbReference>
<dbReference type="Pfam" id="PF09335">
    <property type="entry name" value="VTT_dom"/>
    <property type="match status" value="1"/>
</dbReference>
<dbReference type="EMBL" id="LBVV01000008">
    <property type="protein sequence ID" value="KKQ94717.1"/>
    <property type="molecule type" value="Genomic_DNA"/>
</dbReference>